<keyword evidence="1" id="KW-0560">Oxidoreductase</keyword>
<sequence length="319" mass="35424">MLAMRDLKPAQLTQLQTSFPELTVLTMADLSETNLNDINIIYGYYQTTAGKTLLSQLLASSHSQLQWVQTISAGVDYLPFKALNDRHVLVTNASGIHAQSIAQNVFGYLLYFERALDQAVVAKSQKHYGIDTDKIVNLDDKNLLIFGPGHVGQQIAKVAKAFNMTVYGVSHSGQAKADFDEIVDDRHYEALLAKADYIVNIMPLTTETNKFFNRAFFDKLTTQPIFINVGRGPSVDEAALHGALTTGQLKAAALDVFDPEPLAATSPLWDDANLMITPHTSGYVQHFSHAYFNVFLPNLTQFMQDGTLVQNLVDMHKHY</sequence>
<dbReference type="PANTHER" id="PTHR43333:SF1">
    <property type="entry name" value="D-ISOMER SPECIFIC 2-HYDROXYACID DEHYDROGENASE NAD-BINDING DOMAIN-CONTAINING PROTEIN"/>
    <property type="match status" value="1"/>
</dbReference>
<keyword evidence="5" id="KW-1185">Reference proteome</keyword>
<dbReference type="Gene3D" id="3.40.50.720">
    <property type="entry name" value="NAD(P)-binding Rossmann-like Domain"/>
    <property type="match status" value="2"/>
</dbReference>
<evidence type="ECO:0000313" key="5">
    <source>
        <dbReference type="Proteomes" id="UP000051236"/>
    </source>
</evidence>
<dbReference type="STRING" id="1423734.FC83_GL002366"/>
<proteinExistence type="predicted"/>
<dbReference type="Pfam" id="PF02826">
    <property type="entry name" value="2-Hacid_dh_C"/>
    <property type="match status" value="1"/>
</dbReference>
<dbReference type="EMBL" id="AZGA01000002">
    <property type="protein sequence ID" value="KRM36494.1"/>
    <property type="molecule type" value="Genomic_DNA"/>
</dbReference>
<comment type="caution">
    <text evidence="4">The sequence shown here is derived from an EMBL/GenBank/DDBJ whole genome shotgun (WGS) entry which is preliminary data.</text>
</comment>
<dbReference type="PATRIC" id="fig|1423734.3.peg.2400"/>
<keyword evidence="2" id="KW-0520">NAD</keyword>
<evidence type="ECO:0000259" key="3">
    <source>
        <dbReference type="Pfam" id="PF02826"/>
    </source>
</evidence>
<protein>
    <submittedName>
        <fullName evidence="4">D-3-phosphoglycerate dehydrogenase</fullName>
    </submittedName>
</protein>
<dbReference type="InterPro" id="IPR006140">
    <property type="entry name" value="D-isomer_DH_NAD-bd"/>
</dbReference>
<dbReference type="InterPro" id="IPR036291">
    <property type="entry name" value="NAD(P)-bd_dom_sf"/>
</dbReference>
<dbReference type="GO" id="GO:0016616">
    <property type="term" value="F:oxidoreductase activity, acting on the CH-OH group of donors, NAD or NADP as acceptor"/>
    <property type="evidence" value="ECO:0007669"/>
    <property type="project" value="InterPro"/>
</dbReference>
<dbReference type="SUPFAM" id="SSF51735">
    <property type="entry name" value="NAD(P)-binding Rossmann-fold domains"/>
    <property type="match status" value="1"/>
</dbReference>
<evidence type="ECO:0000313" key="4">
    <source>
        <dbReference type="EMBL" id="KRM36494.1"/>
    </source>
</evidence>
<feature type="domain" description="D-isomer specific 2-hydroxyacid dehydrogenase NAD-binding" evidence="3">
    <location>
        <begin position="108"/>
        <end position="281"/>
    </location>
</feature>
<evidence type="ECO:0000256" key="2">
    <source>
        <dbReference type="ARBA" id="ARBA00023027"/>
    </source>
</evidence>
<dbReference type="Proteomes" id="UP000051236">
    <property type="component" value="Unassembled WGS sequence"/>
</dbReference>
<evidence type="ECO:0000256" key="1">
    <source>
        <dbReference type="ARBA" id="ARBA00023002"/>
    </source>
</evidence>
<dbReference type="GO" id="GO:0051287">
    <property type="term" value="F:NAD binding"/>
    <property type="evidence" value="ECO:0007669"/>
    <property type="project" value="InterPro"/>
</dbReference>
<accession>A0A0R1Y2B8</accession>
<dbReference type="PANTHER" id="PTHR43333">
    <property type="entry name" value="2-HACID_DH_C DOMAIN-CONTAINING PROTEIN"/>
    <property type="match status" value="1"/>
</dbReference>
<organism evidence="4 5">
    <name type="scientific">Agrilactobacillus composti DSM 18527 = JCM 14202</name>
    <dbReference type="NCBI Taxonomy" id="1423734"/>
    <lineage>
        <taxon>Bacteria</taxon>
        <taxon>Bacillati</taxon>
        <taxon>Bacillota</taxon>
        <taxon>Bacilli</taxon>
        <taxon>Lactobacillales</taxon>
        <taxon>Lactobacillaceae</taxon>
        <taxon>Agrilactobacillus</taxon>
    </lineage>
</organism>
<reference evidence="4 5" key="1">
    <citation type="journal article" date="2015" name="Genome Announc.">
        <title>Expanding the biotechnology potential of lactobacilli through comparative genomics of 213 strains and associated genera.</title>
        <authorList>
            <person name="Sun Z."/>
            <person name="Harris H.M."/>
            <person name="McCann A."/>
            <person name="Guo C."/>
            <person name="Argimon S."/>
            <person name="Zhang W."/>
            <person name="Yang X."/>
            <person name="Jeffery I.B."/>
            <person name="Cooney J.C."/>
            <person name="Kagawa T.F."/>
            <person name="Liu W."/>
            <person name="Song Y."/>
            <person name="Salvetti E."/>
            <person name="Wrobel A."/>
            <person name="Rasinkangas P."/>
            <person name="Parkhill J."/>
            <person name="Rea M.C."/>
            <person name="O'Sullivan O."/>
            <person name="Ritari J."/>
            <person name="Douillard F.P."/>
            <person name="Paul Ross R."/>
            <person name="Yang R."/>
            <person name="Briner A.E."/>
            <person name="Felis G.E."/>
            <person name="de Vos W.M."/>
            <person name="Barrangou R."/>
            <person name="Klaenhammer T.R."/>
            <person name="Caufield P.W."/>
            <person name="Cui Y."/>
            <person name="Zhang H."/>
            <person name="O'Toole P.W."/>
        </authorList>
    </citation>
    <scope>NUCLEOTIDE SEQUENCE [LARGE SCALE GENOMIC DNA]</scope>
    <source>
        <strain evidence="4 5">DSM 18527</strain>
    </source>
</reference>
<dbReference type="AlphaFoldDB" id="A0A0R1Y2B8"/>
<gene>
    <name evidence="4" type="ORF">FC83_GL002366</name>
</gene>
<dbReference type="eggNOG" id="COG0111">
    <property type="taxonomic scope" value="Bacteria"/>
</dbReference>
<name>A0A0R1Y2B8_9LACO</name>
<dbReference type="SUPFAM" id="SSF52283">
    <property type="entry name" value="Formate/glycerate dehydrogenase catalytic domain-like"/>
    <property type="match status" value="1"/>
</dbReference>